<dbReference type="PANTHER" id="PTHR37984">
    <property type="entry name" value="PROTEIN CBG26694"/>
    <property type="match status" value="1"/>
</dbReference>
<reference evidence="5 6" key="1">
    <citation type="submission" date="2018-03" db="EMBL/GenBank/DDBJ databases">
        <title>Draft genome sequence of Rohu Carp (Labeo rohita).</title>
        <authorList>
            <person name="Das P."/>
            <person name="Kushwaha B."/>
            <person name="Joshi C.G."/>
            <person name="Kumar D."/>
            <person name="Nagpure N.S."/>
            <person name="Sahoo L."/>
            <person name="Das S.P."/>
            <person name="Bit A."/>
            <person name="Patnaik S."/>
            <person name="Meher P.K."/>
            <person name="Jayasankar P."/>
            <person name="Koringa P.G."/>
            <person name="Patel N.V."/>
            <person name="Hinsu A.T."/>
            <person name="Kumar R."/>
            <person name="Pandey M."/>
            <person name="Agarwal S."/>
            <person name="Srivastava S."/>
            <person name="Singh M."/>
            <person name="Iquebal M.A."/>
            <person name="Jaiswal S."/>
            <person name="Angadi U.B."/>
            <person name="Kumar N."/>
            <person name="Raza M."/>
            <person name="Shah T.M."/>
            <person name="Rai A."/>
            <person name="Jena J.K."/>
        </authorList>
    </citation>
    <scope>NUCLEOTIDE SEQUENCE [LARGE SCALE GENOMIC DNA]</scope>
    <source>
        <strain evidence="5">DASCIFA01</strain>
        <tissue evidence="5">Testis</tissue>
    </source>
</reference>
<dbReference type="PROSITE" id="PS50878">
    <property type="entry name" value="RT_POL"/>
    <property type="match status" value="1"/>
</dbReference>
<dbReference type="Proteomes" id="UP000290572">
    <property type="component" value="Unassembled WGS sequence"/>
</dbReference>
<comment type="caution">
    <text evidence="5">The sequence shown here is derived from an EMBL/GenBank/DDBJ whole genome shotgun (WGS) entry which is preliminary data.</text>
</comment>
<protein>
    <recommendedName>
        <fullName evidence="2">ribonuclease H</fullName>
        <ecNumber evidence="2">3.1.26.4</ecNumber>
    </recommendedName>
</protein>
<dbReference type="AlphaFoldDB" id="A0A498MI90"/>
<dbReference type="InterPro" id="IPR043128">
    <property type="entry name" value="Rev_trsase/Diguanyl_cyclase"/>
</dbReference>
<dbReference type="Gene3D" id="3.30.70.270">
    <property type="match status" value="2"/>
</dbReference>
<dbReference type="InterPro" id="IPR000477">
    <property type="entry name" value="RT_dom"/>
</dbReference>
<feature type="coiled-coil region" evidence="3">
    <location>
        <begin position="68"/>
        <end position="98"/>
    </location>
</feature>
<dbReference type="EMBL" id="QBIY01012764">
    <property type="protein sequence ID" value="RXN17075.1"/>
    <property type="molecule type" value="Genomic_DNA"/>
</dbReference>
<sequence length="324" mass="36582">MSHAYQQIMLDESAKKYVTVNTHKGLYTFCRLPFGVASSPAIFQRTMEGILQNKRHVTVYLDDILVTRANDEEHLKNLEEVLKRLKTSELRLKRSKCEFLGEEVIFLGHRISAAGVQPVAEKVQAIQETPTPQTVSELKANLGLLNYYHKFLPSLSTVLAPLHSLLKKETKWMWGREQEEAFVKSKELLQSSAILVHYDPTKPLILACASPYGVGAVLSHRMEDGTDRPIGFVSRTLNAAEKNYSQLDKEGLAVIFGVKKFHTYVFGRPFTIVTGHKPLIALFNELREVPQMASPRIQRWAVTLGGMSTLLCIEQAVSIKMRMD</sequence>
<comment type="similarity">
    <text evidence="1">Belongs to the beta type-B retroviral polymerase family. HERV class-II K(HML-2) pol subfamily.</text>
</comment>
<dbReference type="CDD" id="cd09274">
    <property type="entry name" value="RNase_HI_RT_Ty3"/>
    <property type="match status" value="1"/>
</dbReference>
<dbReference type="GO" id="GO:0004523">
    <property type="term" value="F:RNA-DNA hybrid ribonuclease activity"/>
    <property type="evidence" value="ECO:0007669"/>
    <property type="project" value="UniProtKB-EC"/>
</dbReference>
<keyword evidence="6" id="KW-1185">Reference proteome</keyword>
<feature type="domain" description="Reverse transcriptase" evidence="4">
    <location>
        <begin position="1"/>
        <end position="111"/>
    </location>
</feature>
<accession>A0A498MI90</accession>
<dbReference type="Pfam" id="PF00078">
    <property type="entry name" value="RVT_1"/>
    <property type="match status" value="1"/>
</dbReference>
<evidence type="ECO:0000256" key="1">
    <source>
        <dbReference type="ARBA" id="ARBA00010879"/>
    </source>
</evidence>
<dbReference type="Pfam" id="PF17919">
    <property type="entry name" value="RT_RNaseH_2"/>
    <property type="match status" value="1"/>
</dbReference>
<dbReference type="FunFam" id="3.10.20.370:FF:000001">
    <property type="entry name" value="Retrovirus-related Pol polyprotein from transposon 17.6-like protein"/>
    <property type="match status" value="1"/>
</dbReference>
<evidence type="ECO:0000313" key="6">
    <source>
        <dbReference type="Proteomes" id="UP000290572"/>
    </source>
</evidence>
<evidence type="ECO:0000313" key="5">
    <source>
        <dbReference type="EMBL" id="RXN17075.1"/>
    </source>
</evidence>
<evidence type="ECO:0000256" key="3">
    <source>
        <dbReference type="SAM" id="Coils"/>
    </source>
</evidence>
<dbReference type="Gene3D" id="3.10.20.370">
    <property type="match status" value="1"/>
</dbReference>
<dbReference type="FunFam" id="3.30.70.270:FF:000063">
    <property type="entry name" value="Zinc knuckle domaincontaining protein"/>
    <property type="match status" value="1"/>
</dbReference>
<proteinExistence type="inferred from homology"/>
<evidence type="ECO:0000259" key="4">
    <source>
        <dbReference type="PROSITE" id="PS50878"/>
    </source>
</evidence>
<dbReference type="InterPro" id="IPR050951">
    <property type="entry name" value="Retrovirus_Pol_polyprotein"/>
</dbReference>
<dbReference type="EC" id="3.1.26.4" evidence="2"/>
<evidence type="ECO:0000256" key="2">
    <source>
        <dbReference type="ARBA" id="ARBA00012180"/>
    </source>
</evidence>
<name>A0A498MI90_LABRO</name>
<dbReference type="SUPFAM" id="SSF56672">
    <property type="entry name" value="DNA/RNA polymerases"/>
    <property type="match status" value="1"/>
</dbReference>
<dbReference type="PANTHER" id="PTHR37984:SF13">
    <property type="entry name" value="RIBONUCLEASE H"/>
    <property type="match status" value="1"/>
</dbReference>
<dbReference type="Gene3D" id="3.10.10.10">
    <property type="entry name" value="HIV Type 1 Reverse Transcriptase, subunit A, domain 1"/>
    <property type="match status" value="1"/>
</dbReference>
<dbReference type="InterPro" id="IPR043502">
    <property type="entry name" value="DNA/RNA_pol_sf"/>
</dbReference>
<gene>
    <name evidence="5" type="ORF">ROHU_008162</name>
</gene>
<keyword evidence="3" id="KW-0175">Coiled coil</keyword>
<dbReference type="CDD" id="cd01647">
    <property type="entry name" value="RT_LTR"/>
    <property type="match status" value="1"/>
</dbReference>
<dbReference type="InterPro" id="IPR041577">
    <property type="entry name" value="RT_RNaseH_2"/>
</dbReference>
<dbReference type="FunFam" id="3.30.70.270:FF:000003">
    <property type="entry name" value="Transposon Ty3-G Gag-Pol polyprotein"/>
    <property type="match status" value="1"/>
</dbReference>
<organism evidence="5 6">
    <name type="scientific">Labeo rohita</name>
    <name type="common">Indian major carp</name>
    <name type="synonym">Cyprinus rohita</name>
    <dbReference type="NCBI Taxonomy" id="84645"/>
    <lineage>
        <taxon>Eukaryota</taxon>
        <taxon>Metazoa</taxon>
        <taxon>Chordata</taxon>
        <taxon>Craniata</taxon>
        <taxon>Vertebrata</taxon>
        <taxon>Euteleostomi</taxon>
        <taxon>Actinopterygii</taxon>
        <taxon>Neopterygii</taxon>
        <taxon>Teleostei</taxon>
        <taxon>Ostariophysi</taxon>
        <taxon>Cypriniformes</taxon>
        <taxon>Cyprinidae</taxon>
        <taxon>Labeoninae</taxon>
        <taxon>Labeonini</taxon>
        <taxon>Labeo</taxon>
    </lineage>
</organism>
<dbReference type="STRING" id="84645.A0A498MI90"/>